<evidence type="ECO:0000313" key="2">
    <source>
        <dbReference type="EMBL" id="CAD1827107.1"/>
    </source>
</evidence>
<gene>
    <name evidence="2" type="ORF">CB5_LOCUS10318</name>
</gene>
<reference evidence="2" key="1">
    <citation type="submission" date="2020-07" db="EMBL/GenBank/DDBJ databases">
        <authorList>
            <person name="Lin J."/>
        </authorList>
    </citation>
    <scope>NUCLEOTIDE SEQUENCE</scope>
</reference>
<accession>A0A6V7P8H2</accession>
<dbReference type="AlphaFoldDB" id="A0A6V7P8H2"/>
<feature type="region of interest" description="Disordered" evidence="1">
    <location>
        <begin position="1"/>
        <end position="33"/>
    </location>
</feature>
<protein>
    <submittedName>
        <fullName evidence="2">Uncharacterized protein</fullName>
    </submittedName>
</protein>
<name>A0A6V7P8H2_ANACO</name>
<organism evidence="2">
    <name type="scientific">Ananas comosus var. bracteatus</name>
    <name type="common">red pineapple</name>
    <dbReference type="NCBI Taxonomy" id="296719"/>
    <lineage>
        <taxon>Eukaryota</taxon>
        <taxon>Viridiplantae</taxon>
        <taxon>Streptophyta</taxon>
        <taxon>Embryophyta</taxon>
        <taxon>Tracheophyta</taxon>
        <taxon>Spermatophyta</taxon>
        <taxon>Magnoliopsida</taxon>
        <taxon>Liliopsida</taxon>
        <taxon>Poales</taxon>
        <taxon>Bromeliaceae</taxon>
        <taxon>Bromelioideae</taxon>
        <taxon>Ananas</taxon>
    </lineage>
</organism>
<feature type="compositionally biased region" description="Low complexity" evidence="1">
    <location>
        <begin position="1"/>
        <end position="27"/>
    </location>
</feature>
<sequence>MGGLNSSSSNSSNSNNISSSSSSSSSSCRRKQYREDADLAGLVLDAGGRRPRLRRRAALPERRVLVRQSQLPAVSLRYHRLLPAASTTALSPKSIQRVAAAAAAAEAAFSLPSPQTSDGNAVIENRPSERTLDADVDGAGNDPLIELEAFFQSPKCMDYMLNPCAFFAGSDQFTQECCDEDDEISLWSFC</sequence>
<proteinExistence type="predicted"/>
<dbReference type="EMBL" id="LR862146">
    <property type="protein sequence ID" value="CAD1827107.1"/>
    <property type="molecule type" value="Genomic_DNA"/>
</dbReference>
<evidence type="ECO:0000256" key="1">
    <source>
        <dbReference type="SAM" id="MobiDB-lite"/>
    </source>
</evidence>